<dbReference type="InterPro" id="IPR016117">
    <property type="entry name" value="ArgJ-like_dom_sf"/>
</dbReference>
<organism evidence="2 3">
    <name type="scientific">Candidatus Alectryocaccomicrobium excrementavium</name>
    <dbReference type="NCBI Taxonomy" id="2840668"/>
    <lineage>
        <taxon>Bacteria</taxon>
        <taxon>Bacillati</taxon>
        <taxon>Bacillota</taxon>
        <taxon>Clostridia</taxon>
        <taxon>Candidatus Alectryocaccomicrobium</taxon>
    </lineage>
</organism>
<dbReference type="Pfam" id="PF03576">
    <property type="entry name" value="Peptidase_S58"/>
    <property type="match status" value="1"/>
</dbReference>
<comment type="similarity">
    <text evidence="1">Belongs to the peptidase S58 family.</text>
</comment>
<evidence type="ECO:0000256" key="1">
    <source>
        <dbReference type="ARBA" id="ARBA00007068"/>
    </source>
</evidence>
<dbReference type="GO" id="GO:0004177">
    <property type="term" value="F:aminopeptidase activity"/>
    <property type="evidence" value="ECO:0007669"/>
    <property type="project" value="TreeGrafter"/>
</dbReference>
<dbReference type="Gene3D" id="3.60.70.12">
    <property type="entry name" value="L-amino peptidase D-ALA esterase/amidase"/>
    <property type="match status" value="1"/>
</dbReference>
<evidence type="ECO:0000313" key="3">
    <source>
        <dbReference type="Proteomes" id="UP000824140"/>
    </source>
</evidence>
<dbReference type="SUPFAM" id="SSF56266">
    <property type="entry name" value="DmpA/ArgJ-like"/>
    <property type="match status" value="1"/>
</dbReference>
<dbReference type="AlphaFoldDB" id="A0A9D1G1S0"/>
<dbReference type="PANTHER" id="PTHR36512">
    <property type="entry name" value="D-AMINOPEPTIDASE"/>
    <property type="match status" value="1"/>
</dbReference>
<gene>
    <name evidence="2" type="ORF">IAA84_10895</name>
</gene>
<dbReference type="PANTHER" id="PTHR36512:SF3">
    <property type="entry name" value="BLR5678 PROTEIN"/>
    <property type="match status" value="1"/>
</dbReference>
<dbReference type="InterPro" id="IPR005321">
    <property type="entry name" value="Peptidase_S58_DmpA"/>
</dbReference>
<name>A0A9D1G1S0_9FIRM</name>
<dbReference type="Proteomes" id="UP000824140">
    <property type="component" value="Unassembled WGS sequence"/>
</dbReference>
<comment type="caution">
    <text evidence="2">The sequence shown here is derived from an EMBL/GenBank/DDBJ whole genome shotgun (WGS) entry which is preliminary data.</text>
</comment>
<dbReference type="EMBL" id="DVJN01000208">
    <property type="protein sequence ID" value="HIS93514.1"/>
    <property type="molecule type" value="Genomic_DNA"/>
</dbReference>
<evidence type="ECO:0000313" key="2">
    <source>
        <dbReference type="EMBL" id="HIS93514.1"/>
    </source>
</evidence>
<proteinExistence type="inferred from homology"/>
<reference evidence="2" key="1">
    <citation type="submission" date="2020-10" db="EMBL/GenBank/DDBJ databases">
        <authorList>
            <person name="Gilroy R."/>
        </authorList>
    </citation>
    <scope>NUCLEOTIDE SEQUENCE</scope>
    <source>
        <strain evidence="2">13766</strain>
    </source>
</reference>
<protein>
    <submittedName>
        <fullName evidence="2">P1 family peptidase</fullName>
    </submittedName>
</protein>
<accession>A0A9D1G1S0</accession>
<reference evidence="2" key="2">
    <citation type="journal article" date="2021" name="PeerJ">
        <title>Extensive microbial diversity within the chicken gut microbiome revealed by metagenomics and culture.</title>
        <authorList>
            <person name="Gilroy R."/>
            <person name="Ravi A."/>
            <person name="Getino M."/>
            <person name="Pursley I."/>
            <person name="Horton D.L."/>
            <person name="Alikhan N.F."/>
            <person name="Baker D."/>
            <person name="Gharbi K."/>
            <person name="Hall N."/>
            <person name="Watson M."/>
            <person name="Adriaenssens E.M."/>
            <person name="Foster-Nyarko E."/>
            <person name="Jarju S."/>
            <person name="Secka A."/>
            <person name="Antonio M."/>
            <person name="Oren A."/>
            <person name="Chaudhuri R.R."/>
            <person name="La Ragione R."/>
            <person name="Hildebrand F."/>
            <person name="Pallen M.J."/>
        </authorList>
    </citation>
    <scope>NUCLEOTIDE SEQUENCE</scope>
    <source>
        <strain evidence="2">13766</strain>
    </source>
</reference>
<sequence>MNIEELRPCARMERGTRNNLCDVPGVRVGHFTQAEGCRQTGITVIVPGAENPFFSKLACASFVLNGFGKSLGLVQVEELGTLETPIALTNTLNVGRVHDALVGHMIDACAQEDFVLRSVNPVVLECNDGDLNDIRTRGLGREELERAFQDAQEDFAQGAVGAGRGMICHGLKGGIGSASRVMEIGGRRYVLGALALANHGRKADLLLGGRALFAPDDSAACDKGSCILVIATNLPLTHRQLARVIRRGSVGLARLGSFIGHGSGEVFLGFSTANRMPHSGNAAFVSLEALQESLMDLPFRACAEAAEEAVFNALYFAETVTGRDGHTVLSLRDALRGLHP</sequence>